<gene>
    <name evidence="6 8" type="primary">pfp</name>
    <name evidence="8" type="ORF">KTA_06910</name>
</gene>
<dbReference type="GO" id="GO:0006002">
    <property type="term" value="P:fructose 6-phosphate metabolic process"/>
    <property type="evidence" value="ECO:0007669"/>
    <property type="project" value="InterPro"/>
</dbReference>
<dbReference type="GO" id="GO:0003872">
    <property type="term" value="F:6-phosphofructokinase activity"/>
    <property type="evidence" value="ECO:0007669"/>
    <property type="project" value="UniProtKB-UniRule"/>
</dbReference>
<organism evidence="8">
    <name type="scientific">Thermogemmatispora argillosa</name>
    <dbReference type="NCBI Taxonomy" id="2045280"/>
    <lineage>
        <taxon>Bacteria</taxon>
        <taxon>Bacillati</taxon>
        <taxon>Chloroflexota</taxon>
        <taxon>Ktedonobacteria</taxon>
        <taxon>Thermogemmatisporales</taxon>
        <taxon>Thermogemmatisporaceae</taxon>
        <taxon>Thermogemmatispora</taxon>
    </lineage>
</organism>
<evidence type="ECO:0000256" key="1">
    <source>
        <dbReference type="ARBA" id="ARBA00001946"/>
    </source>
</evidence>
<keyword evidence="6" id="KW-0324">Glycolysis</keyword>
<feature type="binding site" evidence="6">
    <location>
        <position position="108"/>
    </location>
    <ligand>
        <name>Mg(2+)</name>
        <dbReference type="ChEBI" id="CHEBI:18420"/>
        <note>catalytic</note>
    </ligand>
</feature>
<evidence type="ECO:0000256" key="6">
    <source>
        <dbReference type="HAMAP-Rule" id="MF_01978"/>
    </source>
</evidence>
<dbReference type="PRINTS" id="PR00476">
    <property type="entry name" value="PHFRCTKINASE"/>
</dbReference>
<dbReference type="AlphaFoldDB" id="A0A455SZZ5"/>
<keyword evidence="5 6" id="KW-0460">Magnesium</keyword>
<comment type="similarity">
    <text evidence="6">Belongs to the phosphofructokinase type A (PFKA) family. PPi-dependent PFK group II subfamily. Clade 'B2' sub-subfamily.</text>
</comment>
<dbReference type="EMBL" id="AP019377">
    <property type="protein sequence ID" value="BBH92492.1"/>
    <property type="molecule type" value="Genomic_DNA"/>
</dbReference>
<feature type="binding site" evidence="6">
    <location>
        <begin position="136"/>
        <end position="138"/>
    </location>
    <ligand>
        <name>substrate</name>
    </ligand>
</feature>
<comment type="pathway">
    <text evidence="6">Carbohydrate degradation; glycolysis; D-glyceraldehyde 3-phosphate and glycerone phosphate from D-glucose: step 3/4.</text>
</comment>
<dbReference type="PIRSF" id="PIRSF036483">
    <property type="entry name" value="PFK_XF0274"/>
    <property type="match status" value="1"/>
</dbReference>
<feature type="site" description="Important for catalytic activity and substrate specificity; stabilizes the transition state when the phosphoryl donor is PPi; prevents ATP from binding by mimicking the alpha-phosphate group of ATP" evidence="6">
    <location>
        <position position="109"/>
    </location>
</feature>
<dbReference type="InterPro" id="IPR022953">
    <property type="entry name" value="ATP_PFK"/>
</dbReference>
<feature type="active site" description="Proton acceptor" evidence="6">
    <location>
        <position position="138"/>
    </location>
</feature>
<dbReference type="InterPro" id="IPR011404">
    <property type="entry name" value="PPi-PFK"/>
</dbReference>
<dbReference type="Gene3D" id="3.40.50.460">
    <property type="entry name" value="Phosphofructokinase domain"/>
    <property type="match status" value="1"/>
</dbReference>
<feature type="binding site" evidence="6">
    <location>
        <begin position="183"/>
        <end position="185"/>
    </location>
    <ligand>
        <name>substrate</name>
    </ligand>
</feature>
<dbReference type="GO" id="GO:0005737">
    <property type="term" value="C:cytoplasm"/>
    <property type="evidence" value="ECO:0007669"/>
    <property type="project" value="UniProtKB-SubCell"/>
</dbReference>
<evidence type="ECO:0000313" key="8">
    <source>
        <dbReference type="EMBL" id="BBH92492.1"/>
    </source>
</evidence>
<dbReference type="PANTHER" id="PTHR45770">
    <property type="entry name" value="ATP-DEPENDENT 6-PHOSPHOFRUCTOKINASE 1"/>
    <property type="match status" value="1"/>
</dbReference>
<dbReference type="InterPro" id="IPR000023">
    <property type="entry name" value="Phosphofructokinase_dom"/>
</dbReference>
<name>A0A455SZZ5_9CHLR</name>
<sequence>MARANLLIGQSGGATAVINASLVGAVEAALASERVANVYGMLHGIEGFLKEELIDLGRQPAEVWPRLCETPSAALGTCRYRLREEDLERALELLRRYEIRYLLYIGGNDSADTLHRLALAAQERGYELQAISIPKTIDNDLPLTDHCPGYGSAARFIALATQDSSLNTRSIPWHYPVKIIETMGRDAGWLAAASALLKDEESDPPHVILVPERPFRQAEFLARVEEIYRRLGYVVVIVAETVRDESGRPLGSLGALGVDAFGHPLLSGAAQYLVESVRSQLGLRARFDKPGDLQRMASAYVSPVDRAEAVLVGRQGVLAALAGHSDQMVTLQREEGPAYRCTTGLAPLAAIANERRCLPAEYLDASGTMITEAFRRYALPLLGELPARYARLAPIKVR</sequence>
<protein>
    <recommendedName>
        <fullName evidence="6">Pyrophosphate--fructose 6-phosphate 1-phosphotransferase</fullName>
        <ecNumber evidence="6">2.7.1.90</ecNumber>
    </recommendedName>
    <alternativeName>
        <fullName evidence="6">6-phosphofructokinase, pyrophosphate dependent</fullName>
    </alternativeName>
    <alternativeName>
        <fullName evidence="6">PPi-dependent phosphofructokinase</fullName>
        <shortName evidence="6">PPi-PFK</shortName>
    </alternativeName>
    <alternativeName>
        <fullName evidence="6">Pyrophosphate-dependent 6-phosphofructose-1-kinase</fullName>
    </alternativeName>
</protein>
<accession>A0A455SZZ5</accession>
<keyword evidence="6" id="KW-0963">Cytoplasm</keyword>
<keyword evidence="2 6" id="KW-0808">Transferase</keyword>
<dbReference type="EC" id="2.7.1.90" evidence="6"/>
<dbReference type="GO" id="GO:0046872">
    <property type="term" value="F:metal ion binding"/>
    <property type="evidence" value="ECO:0007669"/>
    <property type="project" value="UniProtKB-KW"/>
</dbReference>
<comment type="subunit">
    <text evidence="6">Homodimer.</text>
</comment>
<comment type="cofactor">
    <cofactor evidence="1 6">
        <name>Mg(2+)</name>
        <dbReference type="ChEBI" id="CHEBI:18420"/>
    </cofactor>
</comment>
<comment type="activity regulation">
    <text evidence="6">Non-allosteric.</text>
</comment>
<dbReference type="GO" id="GO:0047334">
    <property type="term" value="F:diphosphate-fructose-6-phosphate 1-phosphotransferase activity"/>
    <property type="evidence" value="ECO:0007669"/>
    <property type="project" value="UniProtKB-EC"/>
</dbReference>
<comment type="caution">
    <text evidence="6">Lacks conserved residue(s) required for the propagation of feature annotation.</text>
</comment>
<dbReference type="NCBIfam" id="NF010675">
    <property type="entry name" value="PRK14072.1"/>
    <property type="match status" value="1"/>
</dbReference>
<dbReference type="InterPro" id="IPR050929">
    <property type="entry name" value="PFKA"/>
</dbReference>
<reference evidence="8" key="1">
    <citation type="submission" date="2018-12" db="EMBL/GenBank/DDBJ databases">
        <title>Novel natural products biosynthetic potential of the class Ktedonobacteria.</title>
        <authorList>
            <person name="Zheng Y."/>
            <person name="Saitou A."/>
            <person name="Wang C.M."/>
            <person name="Toyoda A."/>
            <person name="Minakuchi Y."/>
            <person name="Sekiguchi Y."/>
            <person name="Ueda K."/>
            <person name="Takano H."/>
            <person name="Sakai Y."/>
            <person name="Yokota A."/>
            <person name="Yabe S."/>
        </authorList>
    </citation>
    <scope>NUCLEOTIDE SEQUENCE</scope>
    <source>
        <strain evidence="8">A3-2</strain>
    </source>
</reference>
<comment type="subcellular location">
    <subcellularLocation>
        <location evidence="6">Cytoplasm</location>
    </subcellularLocation>
</comment>
<comment type="catalytic activity">
    <reaction evidence="6">
        <text>beta-D-fructose 6-phosphate + diphosphate = beta-D-fructose 1,6-bisphosphate + phosphate + H(+)</text>
        <dbReference type="Rhea" id="RHEA:13613"/>
        <dbReference type="ChEBI" id="CHEBI:15378"/>
        <dbReference type="ChEBI" id="CHEBI:32966"/>
        <dbReference type="ChEBI" id="CHEBI:33019"/>
        <dbReference type="ChEBI" id="CHEBI:43474"/>
        <dbReference type="ChEBI" id="CHEBI:57634"/>
        <dbReference type="EC" id="2.7.1.90"/>
    </reaction>
</comment>
<evidence type="ECO:0000256" key="2">
    <source>
        <dbReference type="ARBA" id="ARBA00022679"/>
    </source>
</evidence>
<feature type="domain" description="Phosphofructokinase" evidence="7">
    <location>
        <begin position="6"/>
        <end position="315"/>
    </location>
</feature>
<dbReference type="SUPFAM" id="SSF53784">
    <property type="entry name" value="Phosphofructokinase"/>
    <property type="match status" value="1"/>
</dbReference>
<keyword evidence="4 6" id="KW-0418">Kinase</keyword>
<feature type="binding site" evidence="6">
    <location>
        <position position="240"/>
    </location>
    <ligand>
        <name>substrate</name>
    </ligand>
</feature>
<dbReference type="InterPro" id="IPR035966">
    <property type="entry name" value="PKF_sf"/>
</dbReference>
<evidence type="ECO:0000256" key="3">
    <source>
        <dbReference type="ARBA" id="ARBA00022723"/>
    </source>
</evidence>
<comment type="function">
    <text evidence="6">Catalyzes the phosphorylation of D-fructose 6-phosphate, the first committing step of glycolysis. Uses inorganic phosphate (PPi) as phosphoryl donor instead of ATP like common ATP-dependent phosphofructokinases (ATP-PFKs), which renders the reaction reversible, and can thus function both in glycolysis and gluconeogenesis. Consistently, PPi-PFK can replace the enzymes of both the forward (ATP-PFK) and reverse (fructose-bisphosphatase (FBPase)) reactions.</text>
</comment>
<dbReference type="UniPathway" id="UPA00109">
    <property type="reaction ID" value="UER00182"/>
</dbReference>
<keyword evidence="3 6" id="KW-0479">Metal-binding</keyword>
<dbReference type="HAMAP" id="MF_01978">
    <property type="entry name" value="Phosphofructokinase_II_B2"/>
    <property type="match status" value="1"/>
</dbReference>
<feature type="site" description="Important for catalytic activity; stabilizes the transition state when the phosphoryl donor is PPi" evidence="6">
    <location>
        <position position="135"/>
    </location>
</feature>
<feature type="binding site" evidence="6">
    <location>
        <position position="13"/>
    </location>
    <ligand>
        <name>diphosphate</name>
        <dbReference type="ChEBI" id="CHEBI:33019"/>
    </ligand>
</feature>
<evidence type="ECO:0000256" key="4">
    <source>
        <dbReference type="ARBA" id="ARBA00022777"/>
    </source>
</evidence>
<proteinExistence type="inferred from homology"/>
<dbReference type="Gene3D" id="3.40.50.450">
    <property type="match status" value="1"/>
</dbReference>
<evidence type="ECO:0000259" key="7">
    <source>
        <dbReference type="Pfam" id="PF00365"/>
    </source>
</evidence>
<dbReference type="Pfam" id="PF00365">
    <property type="entry name" value="PFK"/>
    <property type="match status" value="1"/>
</dbReference>
<evidence type="ECO:0000256" key="5">
    <source>
        <dbReference type="ARBA" id="ARBA00022842"/>
    </source>
</evidence>